<evidence type="ECO:0000256" key="1">
    <source>
        <dbReference type="SAM" id="MobiDB-lite"/>
    </source>
</evidence>
<protein>
    <recommendedName>
        <fullName evidence="3">NSFL1 cofactor p47</fullName>
    </recommendedName>
</protein>
<dbReference type="Gene3D" id="1.10.8.10">
    <property type="entry name" value="DNA helicase RuvA subunit, C-terminal domain"/>
    <property type="match status" value="1"/>
</dbReference>
<sequence>MSEGNKDDLVSQFMAVTAVDTERAKFYLDLSAWQLELALASFYETDGDAGVEENNPQFESRSNSRFQNNQRFGNLQATNDDDDIEVLGDVPPPQASKPKVDKSKKKPKQKKNSKFATLSSL</sequence>
<reference evidence="2" key="1">
    <citation type="submission" date="2015-12" db="EMBL/GenBank/DDBJ databases">
        <title>De novo transcriptome assembly of four potential Pierce s Disease insect vectors from Arizona vineyards.</title>
        <authorList>
            <person name="Tassone E.E."/>
        </authorList>
    </citation>
    <scope>NUCLEOTIDE SEQUENCE</scope>
</reference>
<dbReference type="CDD" id="cd14348">
    <property type="entry name" value="UBA_p47"/>
    <property type="match status" value="1"/>
</dbReference>
<accession>A0A1B6CFS3</accession>
<dbReference type="InterPro" id="IPR009060">
    <property type="entry name" value="UBA-like_sf"/>
</dbReference>
<feature type="compositionally biased region" description="Basic residues" evidence="1">
    <location>
        <begin position="102"/>
        <end position="113"/>
    </location>
</feature>
<dbReference type="EMBL" id="GEDC01025059">
    <property type="protein sequence ID" value="JAS12239.1"/>
    <property type="molecule type" value="Transcribed_RNA"/>
</dbReference>
<name>A0A1B6CFS3_9HEMI</name>
<dbReference type="Pfam" id="PF14555">
    <property type="entry name" value="UBA_4"/>
    <property type="match status" value="1"/>
</dbReference>
<feature type="compositionally biased region" description="Polar residues" evidence="1">
    <location>
        <begin position="54"/>
        <end position="78"/>
    </location>
</feature>
<organism evidence="2">
    <name type="scientific">Clastoptera arizonana</name>
    <name type="common">Arizona spittle bug</name>
    <dbReference type="NCBI Taxonomy" id="38151"/>
    <lineage>
        <taxon>Eukaryota</taxon>
        <taxon>Metazoa</taxon>
        <taxon>Ecdysozoa</taxon>
        <taxon>Arthropoda</taxon>
        <taxon>Hexapoda</taxon>
        <taxon>Insecta</taxon>
        <taxon>Pterygota</taxon>
        <taxon>Neoptera</taxon>
        <taxon>Paraneoptera</taxon>
        <taxon>Hemiptera</taxon>
        <taxon>Auchenorrhyncha</taxon>
        <taxon>Cercopoidea</taxon>
        <taxon>Clastopteridae</taxon>
        <taxon>Clastoptera</taxon>
    </lineage>
</organism>
<gene>
    <name evidence="2" type="ORF">g.34101</name>
</gene>
<dbReference type="AlphaFoldDB" id="A0A1B6CFS3"/>
<evidence type="ECO:0000313" key="2">
    <source>
        <dbReference type="EMBL" id="JAS12239.1"/>
    </source>
</evidence>
<dbReference type="SUPFAM" id="SSF46934">
    <property type="entry name" value="UBA-like"/>
    <property type="match status" value="1"/>
</dbReference>
<evidence type="ECO:0008006" key="3">
    <source>
        <dbReference type="Google" id="ProtNLM"/>
    </source>
</evidence>
<proteinExistence type="predicted"/>
<feature type="non-terminal residue" evidence="2">
    <location>
        <position position="121"/>
    </location>
</feature>
<feature type="region of interest" description="Disordered" evidence="1">
    <location>
        <begin position="48"/>
        <end position="121"/>
    </location>
</feature>